<feature type="binding site" evidence="10">
    <location>
        <position position="690"/>
    </location>
    <ligand>
        <name>Fe cation</name>
        <dbReference type="ChEBI" id="CHEBI:24875"/>
        <note>catalytic</note>
    </ligand>
</feature>
<comment type="subcellular location">
    <subcellularLocation>
        <location evidence="1">Golgi apparatus membrane</location>
        <topology evidence="1">Single-pass membrane protein</topology>
    </subcellularLocation>
</comment>
<reference evidence="12 13" key="1">
    <citation type="journal article" date="2005" name="PLoS Biol.">
        <title>The genomes of Oryza sativa: a history of duplications.</title>
        <authorList>
            <person name="Yu J."/>
            <person name="Wang J."/>
            <person name="Lin W."/>
            <person name="Li S."/>
            <person name="Li H."/>
            <person name="Zhou J."/>
            <person name="Ni P."/>
            <person name="Dong W."/>
            <person name="Hu S."/>
            <person name="Zeng C."/>
            <person name="Zhang J."/>
            <person name="Zhang Y."/>
            <person name="Li R."/>
            <person name="Xu Z."/>
            <person name="Li S."/>
            <person name="Li X."/>
            <person name="Zheng H."/>
            <person name="Cong L."/>
            <person name="Lin L."/>
            <person name="Yin J."/>
            <person name="Geng J."/>
            <person name="Li G."/>
            <person name="Shi J."/>
            <person name="Liu J."/>
            <person name="Lv H."/>
            <person name="Li J."/>
            <person name="Wang J."/>
            <person name="Deng Y."/>
            <person name="Ran L."/>
            <person name="Shi X."/>
            <person name="Wang X."/>
            <person name="Wu Q."/>
            <person name="Li C."/>
            <person name="Ren X."/>
            <person name="Wang J."/>
            <person name="Wang X."/>
            <person name="Li D."/>
            <person name="Liu D."/>
            <person name="Zhang X."/>
            <person name="Ji Z."/>
            <person name="Zhao W."/>
            <person name="Sun Y."/>
            <person name="Zhang Z."/>
            <person name="Bao J."/>
            <person name="Han Y."/>
            <person name="Dong L."/>
            <person name="Ji J."/>
            <person name="Chen P."/>
            <person name="Wu S."/>
            <person name="Liu J."/>
            <person name="Xiao Y."/>
            <person name="Bu D."/>
            <person name="Tan J."/>
            <person name="Yang L."/>
            <person name="Ye C."/>
            <person name="Zhang J."/>
            <person name="Xu J."/>
            <person name="Zhou Y."/>
            <person name="Yu Y."/>
            <person name="Zhang B."/>
            <person name="Zhuang S."/>
            <person name="Wei H."/>
            <person name="Liu B."/>
            <person name="Lei M."/>
            <person name="Yu H."/>
            <person name="Li Y."/>
            <person name="Xu H."/>
            <person name="Wei S."/>
            <person name="He X."/>
            <person name="Fang L."/>
            <person name="Zhang Z."/>
            <person name="Zhang Y."/>
            <person name="Huang X."/>
            <person name="Su Z."/>
            <person name="Tong W."/>
            <person name="Li J."/>
            <person name="Tong Z."/>
            <person name="Li S."/>
            <person name="Ye J."/>
            <person name="Wang L."/>
            <person name="Fang L."/>
            <person name="Lei T."/>
            <person name="Chen C."/>
            <person name="Chen H."/>
            <person name="Xu Z."/>
            <person name="Li H."/>
            <person name="Huang H."/>
            <person name="Zhang F."/>
            <person name="Xu H."/>
            <person name="Li N."/>
            <person name="Zhao C."/>
            <person name="Li S."/>
            <person name="Dong L."/>
            <person name="Huang Y."/>
            <person name="Li L."/>
            <person name="Xi Y."/>
            <person name="Qi Q."/>
            <person name="Li W."/>
            <person name="Zhang B."/>
            <person name="Hu W."/>
            <person name="Zhang Y."/>
            <person name="Tian X."/>
            <person name="Jiao Y."/>
            <person name="Liang X."/>
            <person name="Jin J."/>
            <person name="Gao L."/>
            <person name="Zheng W."/>
            <person name="Hao B."/>
            <person name="Liu S."/>
            <person name="Wang W."/>
            <person name="Yuan L."/>
            <person name="Cao M."/>
            <person name="McDermott J."/>
            <person name="Samudrala R."/>
            <person name="Wang J."/>
            <person name="Wong G.K."/>
            <person name="Yang H."/>
        </authorList>
    </citation>
    <scope>NUCLEOTIDE SEQUENCE [LARGE SCALE GENOMIC DNA]</scope>
    <source>
        <strain evidence="13">cv. 93-11</strain>
    </source>
</reference>
<dbReference type="FunFam" id="2.60.120.590:FF:000020">
    <property type="entry name" value="Alpha-ketoglutarate-dependent dioxygenase alkB"/>
    <property type="match status" value="1"/>
</dbReference>
<evidence type="ECO:0000313" key="12">
    <source>
        <dbReference type="EMBL" id="EEC68179.1"/>
    </source>
</evidence>
<dbReference type="Pfam" id="PF21729">
    <property type="entry name" value="IRX15_IRX15L_GXM"/>
    <property type="match status" value="1"/>
</dbReference>
<evidence type="ECO:0000256" key="5">
    <source>
        <dbReference type="ARBA" id="ARBA00022964"/>
    </source>
</evidence>
<keyword evidence="5" id="KW-0223">Dioxygenase</keyword>
<dbReference type="InterPro" id="IPR006514">
    <property type="entry name" value="IRX15/GXM/AGM"/>
</dbReference>
<keyword evidence="13" id="KW-1185">Reference proteome</keyword>
<dbReference type="EMBL" id="CM000136">
    <property type="protein sequence ID" value="EEC68179.1"/>
    <property type="molecule type" value="Genomic_DNA"/>
</dbReference>
<evidence type="ECO:0000256" key="6">
    <source>
        <dbReference type="ARBA" id="ARBA00022989"/>
    </source>
</evidence>
<dbReference type="GO" id="GO:0035515">
    <property type="term" value="F:oxidative RNA demethylase activity"/>
    <property type="evidence" value="ECO:0007669"/>
    <property type="project" value="TreeGrafter"/>
</dbReference>
<organism evidence="12 13">
    <name type="scientific">Oryza sativa subsp. indica</name>
    <name type="common">Rice</name>
    <dbReference type="NCBI Taxonomy" id="39946"/>
    <lineage>
        <taxon>Eukaryota</taxon>
        <taxon>Viridiplantae</taxon>
        <taxon>Streptophyta</taxon>
        <taxon>Embryophyta</taxon>
        <taxon>Tracheophyta</taxon>
        <taxon>Spermatophyta</taxon>
        <taxon>Magnoliopsida</taxon>
        <taxon>Liliopsida</taxon>
        <taxon>Poales</taxon>
        <taxon>Poaceae</taxon>
        <taxon>BOP clade</taxon>
        <taxon>Oryzoideae</taxon>
        <taxon>Oryzeae</taxon>
        <taxon>Oryzinae</taxon>
        <taxon>Oryza</taxon>
        <taxon>Oryza sativa</taxon>
    </lineage>
</organism>
<name>B8BKJ3_ORYSI</name>
<accession>B8BKJ3</accession>
<evidence type="ECO:0000256" key="10">
    <source>
        <dbReference type="PIRSR" id="PIRSR604574-2"/>
    </source>
</evidence>
<feature type="binding site" evidence="10">
    <location>
        <position position="688"/>
    </location>
    <ligand>
        <name>Fe cation</name>
        <dbReference type="ChEBI" id="CHEBI:24875"/>
        <note>catalytic</note>
    </ligand>
</feature>
<dbReference type="GO" id="GO:0035516">
    <property type="term" value="F:broad specificity oxidative DNA demethylase activity"/>
    <property type="evidence" value="ECO:0007669"/>
    <property type="project" value="TreeGrafter"/>
</dbReference>
<evidence type="ECO:0000256" key="7">
    <source>
        <dbReference type="ARBA" id="ARBA00023002"/>
    </source>
</evidence>
<dbReference type="PANTHER" id="PTHR16557">
    <property type="entry name" value="ALKYLATED DNA REPAIR PROTEIN ALKB-RELATED"/>
    <property type="match status" value="1"/>
</dbReference>
<evidence type="ECO:0000256" key="8">
    <source>
        <dbReference type="ARBA" id="ARBA00023004"/>
    </source>
</evidence>
<evidence type="ECO:0000259" key="11">
    <source>
        <dbReference type="PROSITE" id="PS51471"/>
    </source>
</evidence>
<comment type="similarity">
    <text evidence="2">Belongs to the alkB family.</text>
</comment>
<gene>
    <name evidence="12" type="ORF">OsI_36130</name>
</gene>
<dbReference type="STRING" id="39946.B8BKJ3"/>
<dbReference type="Gramene" id="BGIOSGA035274-TA">
    <property type="protein sequence ID" value="BGIOSGA035274-PA"/>
    <property type="gene ID" value="BGIOSGA035274"/>
</dbReference>
<proteinExistence type="inferred from homology"/>
<sequence length="790" mass="84222">MQMSSGGVGVGGGGGSKVMSPKQVLTVVLVVFCALSFVKLLLLTGSSSPAAAARRGRASAWGNGTDVGDGGLAPKEAALLRSVVAARAPCRLLVFGLSPQLAALAAVNAGEGADNGAEDADSARRSLRGGSAASAASAAKIHQVRYRDAAGEAWPLLRRARDSPACRRPTGAVRRSGCHLALITTLPREVLDARWDVLVVDGPSGAAAGEPGRMGAIYTAAALARASAAGGREAVDVAVHDVHRTVERWYAWEYLCEDNLAAAKGRLWHFRVAGGGPPDAFCSTGPAQIFTQIPLPSASPETGAVLEDGDGDRAVGLFIASGAKRLILINEKRQTRQLDLVSAPNFLEDKNLESLSAQIIINLLATENLESLENCHIGDSWLEDQKGGRKFPGQNPDHACWAHRSATRPPPTDRPVRKPLPPAMYGDTEPAAAAAAERTAFRRAEKQYKLYKPLKPKGGRARSKPGGGGGGGGLEDLSAVVDFHALLAAAAGGGGELPAGIGRRDVAGFDLFCFLDRPGFYFIPGALSIEEQCYWIRESLKTFPQPPNRTNLTALYGPIFDLLTAAKSGKILVEVGNPNDQERSEQNSDGRKSNSFKFLEDTEIHKGEVCRSTAATTLVRKLRWSTLGLQFDWSKRNYDVSLPHNKIPDLLSALAKKMAIPAMPSGEEFKPEAAIVNYYGPSDMLGGHVDDMEADWSKPIVSISLGCKCIFLLGGKTRDEVPTAMFLRSGDIVLMAGEARECFHGVPRIFTGSDQAEISALVPQLSAEDDSFILNYIQNSRININIRQVY</sequence>
<evidence type="ECO:0000256" key="4">
    <source>
        <dbReference type="ARBA" id="ARBA00022723"/>
    </source>
</evidence>
<evidence type="ECO:0000256" key="2">
    <source>
        <dbReference type="ARBA" id="ARBA00007879"/>
    </source>
</evidence>
<dbReference type="Proteomes" id="UP000007015">
    <property type="component" value="Chromosome 11"/>
</dbReference>
<dbReference type="NCBIfam" id="TIGR01627">
    <property type="entry name" value="A_thal_3515"/>
    <property type="match status" value="1"/>
</dbReference>
<dbReference type="AlphaFoldDB" id="B8BKJ3"/>
<dbReference type="Pfam" id="PF13532">
    <property type="entry name" value="2OG-FeII_Oxy_2"/>
    <property type="match status" value="1"/>
</dbReference>
<dbReference type="PANTHER" id="PTHR16557:SF11">
    <property type="entry name" value="ALPHA-KETOGLUTARATE-DEPENDENT DIOXYGENASE ALKB"/>
    <property type="match status" value="1"/>
</dbReference>
<dbReference type="GO" id="GO:0000139">
    <property type="term" value="C:Golgi membrane"/>
    <property type="evidence" value="ECO:0007669"/>
    <property type="project" value="UniProtKB-SubCell"/>
</dbReference>
<evidence type="ECO:0000313" key="13">
    <source>
        <dbReference type="Proteomes" id="UP000007015"/>
    </source>
</evidence>
<dbReference type="SUPFAM" id="SSF51197">
    <property type="entry name" value="Clavaminate synthase-like"/>
    <property type="match status" value="1"/>
</dbReference>
<dbReference type="GO" id="GO:0008198">
    <property type="term" value="F:ferrous iron binding"/>
    <property type="evidence" value="ECO:0007669"/>
    <property type="project" value="TreeGrafter"/>
</dbReference>
<evidence type="ECO:0000256" key="9">
    <source>
        <dbReference type="ARBA" id="ARBA00023136"/>
    </source>
</evidence>
<dbReference type="HOGENOM" id="CLU_355424_0_0_1"/>
<dbReference type="PROSITE" id="PS51471">
    <property type="entry name" value="FE2OG_OXY"/>
    <property type="match status" value="1"/>
</dbReference>
<keyword evidence="3" id="KW-0812">Transmembrane</keyword>
<keyword evidence="7" id="KW-0560">Oxidoreductase</keyword>
<feature type="binding site" evidence="10">
    <location>
        <position position="744"/>
    </location>
    <ligand>
        <name>Fe cation</name>
        <dbReference type="ChEBI" id="CHEBI:24875"/>
        <note>catalytic</note>
    </ligand>
</feature>
<dbReference type="InterPro" id="IPR037151">
    <property type="entry name" value="AlkB-like_sf"/>
</dbReference>
<dbReference type="GO" id="GO:0045492">
    <property type="term" value="P:xylan biosynthetic process"/>
    <property type="evidence" value="ECO:0007669"/>
    <property type="project" value="InterPro"/>
</dbReference>
<evidence type="ECO:0000256" key="1">
    <source>
        <dbReference type="ARBA" id="ARBA00004194"/>
    </source>
</evidence>
<dbReference type="InterPro" id="IPR005123">
    <property type="entry name" value="Oxoglu/Fe-dep_dioxygenase_dom"/>
</dbReference>
<keyword evidence="9" id="KW-0472">Membrane</keyword>
<comment type="cofactor">
    <cofactor evidence="10">
        <name>Fe(2+)</name>
        <dbReference type="ChEBI" id="CHEBI:29033"/>
    </cofactor>
    <text evidence="10">Binds 1 Fe(2+) ion per subunit.</text>
</comment>
<dbReference type="Gene3D" id="2.60.120.590">
    <property type="entry name" value="Alpha-ketoglutarate-dependent dioxygenase AlkB-like"/>
    <property type="match status" value="1"/>
</dbReference>
<protein>
    <recommendedName>
        <fullName evidence="11">Fe2OG dioxygenase domain-containing protein</fullName>
    </recommendedName>
</protein>
<dbReference type="GO" id="GO:0035513">
    <property type="term" value="P:oxidative RNA demethylation"/>
    <property type="evidence" value="ECO:0007669"/>
    <property type="project" value="TreeGrafter"/>
</dbReference>
<dbReference type="InterPro" id="IPR027450">
    <property type="entry name" value="AlkB-like"/>
</dbReference>
<feature type="domain" description="Fe2OG dioxygenase" evidence="11">
    <location>
        <begin position="670"/>
        <end position="790"/>
    </location>
</feature>
<evidence type="ECO:0000256" key="3">
    <source>
        <dbReference type="ARBA" id="ARBA00022692"/>
    </source>
</evidence>
<keyword evidence="6" id="KW-1133">Transmembrane helix</keyword>
<keyword evidence="8 10" id="KW-0408">Iron</keyword>
<keyword evidence="4 10" id="KW-0479">Metal-binding</keyword>
<dbReference type="InterPro" id="IPR004574">
    <property type="entry name" value="Alkb"/>
</dbReference>